<dbReference type="UniPathway" id="UPA00072"/>
<dbReference type="GO" id="GO:0044689">
    <property type="term" value="F:7,8-didemethyl-8-hydroxy-5-deazariboflavin synthase activity"/>
    <property type="evidence" value="ECO:0007669"/>
    <property type="project" value="TreeGrafter"/>
</dbReference>
<dbReference type="SFLD" id="SFLDF00293">
    <property type="entry name" value="((2_3_4_5-tetrahydroxypentyl)a"/>
    <property type="match status" value="1"/>
</dbReference>
<dbReference type="OrthoDB" id="8186at2157"/>
<dbReference type="NCBIfam" id="NF005609">
    <property type="entry name" value="PRK07360.1"/>
    <property type="match status" value="1"/>
</dbReference>
<feature type="binding site" evidence="11">
    <location>
        <position position="157"/>
    </location>
    <ligand>
        <name>(3R)-3-methyl-D-ornithine</name>
        <dbReference type="ChEBI" id="CHEBI:64642"/>
    </ligand>
</feature>
<comment type="caution">
    <text evidence="13">The sequence shown here is derived from an EMBL/GenBank/DDBJ whole genome shotgun (WGS) entry which is preliminary data.</text>
</comment>
<dbReference type="EC" id="2.5.1.147" evidence="2"/>
<dbReference type="SFLD" id="SFLDG01388">
    <property type="entry name" value="7_8-didemethyl-8-hydroxy-5-dea"/>
    <property type="match status" value="1"/>
</dbReference>
<keyword evidence="8 10" id="KW-0411">Iron-sulfur</keyword>
<evidence type="ECO:0000313" key="13">
    <source>
        <dbReference type="EMBL" id="PTL88220.1"/>
    </source>
</evidence>
<feature type="domain" description="Radical SAM core" evidence="12">
    <location>
        <begin position="67"/>
        <end position="305"/>
    </location>
</feature>
<dbReference type="Pfam" id="PF04055">
    <property type="entry name" value="Radical_SAM"/>
    <property type="match status" value="1"/>
</dbReference>
<dbReference type="InterPro" id="IPR058240">
    <property type="entry name" value="rSAM_sf"/>
</dbReference>
<comment type="cofactor">
    <cofactor evidence="10">
        <name>[4Fe-4S] cluster</name>
        <dbReference type="ChEBI" id="CHEBI:49883"/>
    </cofactor>
    <text evidence="10">Binds 1 [4Fe-4S] cluster. The cluster is coordinated with 3 cysteines and an exchangeable S-adenosyl-L-methionine.</text>
</comment>
<evidence type="ECO:0000256" key="1">
    <source>
        <dbReference type="ARBA" id="ARBA00004712"/>
    </source>
</evidence>
<dbReference type="SFLD" id="SFLDS00029">
    <property type="entry name" value="Radical_SAM"/>
    <property type="match status" value="1"/>
</dbReference>
<dbReference type="CDD" id="cd01335">
    <property type="entry name" value="Radical_SAM"/>
    <property type="match status" value="1"/>
</dbReference>
<dbReference type="NCBIfam" id="TIGR03551">
    <property type="entry name" value="F420_cofH"/>
    <property type="match status" value="1"/>
</dbReference>
<feature type="binding site" evidence="10">
    <location>
        <position position="85"/>
    </location>
    <ligand>
        <name>[4Fe-4S] cluster</name>
        <dbReference type="ChEBI" id="CHEBI:49883"/>
        <note>4Fe-4S-S-AdoMet</note>
    </ligand>
</feature>
<evidence type="ECO:0000256" key="2">
    <source>
        <dbReference type="ARBA" id="ARBA00012289"/>
    </source>
</evidence>
<keyword evidence="4" id="KW-0808">Transferase</keyword>
<reference evidence="14" key="1">
    <citation type="submission" date="2016-05" db="EMBL/GenBank/DDBJ databases">
        <authorList>
            <person name="Dupont C."/>
            <person name="Santoro A."/>
        </authorList>
    </citation>
    <scope>NUCLEOTIDE SEQUENCE [LARGE SCALE GENOMIC DNA]</scope>
    <source>
        <strain evidence="14">U25</strain>
    </source>
</reference>
<dbReference type="GO" id="GO:0051539">
    <property type="term" value="F:4 iron, 4 sulfur cluster binding"/>
    <property type="evidence" value="ECO:0007669"/>
    <property type="project" value="UniProtKB-KW"/>
</dbReference>
<organism evidence="13 14">
    <name type="scientific">Candidatus Nitrosopelagicus brevis</name>
    <dbReference type="NCBI Taxonomy" id="1410606"/>
    <lineage>
        <taxon>Archaea</taxon>
        <taxon>Nitrososphaerota</taxon>
    </lineage>
</organism>
<dbReference type="PANTHER" id="PTHR43076:SF1">
    <property type="entry name" value="LIPOYL SYNTHASE 2"/>
    <property type="match status" value="1"/>
</dbReference>
<feature type="binding site" evidence="10">
    <location>
        <position position="88"/>
    </location>
    <ligand>
        <name>[4Fe-4S] cluster</name>
        <dbReference type="ChEBI" id="CHEBI:49883"/>
        <note>4Fe-4S-S-AdoMet</note>
    </ligand>
</feature>
<evidence type="ECO:0000256" key="6">
    <source>
        <dbReference type="ARBA" id="ARBA00022723"/>
    </source>
</evidence>
<gene>
    <name evidence="13" type="ORF">A7X95_02855</name>
</gene>
<keyword evidence="7 10" id="KW-0408">Iron</keyword>
<reference evidence="13 14" key="2">
    <citation type="submission" date="2018-04" db="EMBL/GenBank/DDBJ databases">
        <title>Transcriptomics of ammonia oxidizing archaea.</title>
        <authorList>
            <person name="Carini P."/>
        </authorList>
    </citation>
    <scope>NUCLEOTIDE SEQUENCE [LARGE SCALE GENOMIC DNA]</scope>
    <source>
        <strain evidence="13 14">U25</strain>
    </source>
</reference>
<evidence type="ECO:0000256" key="3">
    <source>
        <dbReference type="ARBA" id="ARBA00022485"/>
    </source>
</evidence>
<protein>
    <recommendedName>
        <fullName evidence="2">5-amino-6-(D-ribitylamino)uracil--L-tyrosine 4-hydroxyphenyl transferase</fullName>
        <ecNumber evidence="2">2.5.1.147</ecNumber>
    </recommendedName>
</protein>
<evidence type="ECO:0000259" key="12">
    <source>
        <dbReference type="PROSITE" id="PS51918"/>
    </source>
</evidence>
<dbReference type="NCBIfam" id="TIGR00423">
    <property type="entry name" value="CofH family radical SAM protein"/>
    <property type="match status" value="1"/>
</dbReference>
<evidence type="ECO:0000256" key="11">
    <source>
        <dbReference type="PIRSR" id="PIRSR004762-2"/>
    </source>
</evidence>
<dbReference type="HAMAP" id="MF_01612">
    <property type="entry name" value="FO_synth_sub2"/>
    <property type="match status" value="1"/>
</dbReference>
<dbReference type="AlphaFoldDB" id="A0A2R6TCH5"/>
<dbReference type="InterPro" id="IPR019940">
    <property type="entry name" value="CofH_family"/>
</dbReference>
<evidence type="ECO:0000256" key="8">
    <source>
        <dbReference type="ARBA" id="ARBA00023014"/>
    </source>
</evidence>
<comment type="pathway">
    <text evidence="1">Cofactor biosynthesis; coenzyme F0 biosynthesis.</text>
</comment>
<dbReference type="PANTHER" id="PTHR43076">
    <property type="entry name" value="FO SYNTHASE (COFH)"/>
    <property type="match status" value="1"/>
</dbReference>
<dbReference type="GO" id="GO:0046872">
    <property type="term" value="F:metal ion binding"/>
    <property type="evidence" value="ECO:0007669"/>
    <property type="project" value="UniProtKB-KW"/>
</dbReference>
<dbReference type="SFLD" id="SFLDF00342">
    <property type="entry name" value="cyclic_dehypoxanthine_futalosi"/>
    <property type="match status" value="1"/>
</dbReference>
<dbReference type="InterPro" id="IPR034405">
    <property type="entry name" value="F420"/>
</dbReference>
<keyword evidence="3 10" id="KW-0004">4Fe-4S</keyword>
<dbReference type="Proteomes" id="UP000241022">
    <property type="component" value="Unassembled WGS sequence"/>
</dbReference>
<keyword evidence="5 10" id="KW-0949">S-adenosyl-L-methionine</keyword>
<evidence type="ECO:0000256" key="10">
    <source>
        <dbReference type="PIRSR" id="PIRSR004762-1"/>
    </source>
</evidence>
<evidence type="ECO:0000313" key="14">
    <source>
        <dbReference type="Proteomes" id="UP000241022"/>
    </source>
</evidence>
<dbReference type="InterPro" id="IPR045567">
    <property type="entry name" value="CofH/MnqC-like_C"/>
</dbReference>
<dbReference type="SFLD" id="SFLDF00343">
    <property type="entry name" value="aminofutalosine_synthase_(mqnE"/>
    <property type="match status" value="1"/>
</dbReference>
<dbReference type="Pfam" id="PF19288">
    <property type="entry name" value="CofH_C"/>
    <property type="match status" value="1"/>
</dbReference>
<dbReference type="SMART" id="SM00729">
    <property type="entry name" value="Elp3"/>
    <property type="match status" value="1"/>
</dbReference>
<dbReference type="SUPFAM" id="SSF102114">
    <property type="entry name" value="Radical SAM enzymes"/>
    <property type="match status" value="1"/>
</dbReference>
<dbReference type="GO" id="GO:0141093">
    <property type="term" value="F:5-amino-6-(D-ribitylamino)uracil--L-tyrosine 4-hydroxyphenyl transferase activity"/>
    <property type="evidence" value="ECO:0007669"/>
    <property type="project" value="UniProtKB-EC"/>
</dbReference>
<comment type="catalytic activity">
    <reaction evidence="9">
        <text>5-amino-6-(D-ribitylamino)uracil + L-tyrosine + S-adenosyl-L-methionine = 5-amino-5-(4-hydroxybenzyl)-6-(D-ribitylimino)-5,6-dihydrouracil + 2-iminoacetate + 5'-deoxyadenosine + L-methionine + H(+)</text>
        <dbReference type="Rhea" id="RHEA:55200"/>
        <dbReference type="ChEBI" id="CHEBI:15378"/>
        <dbReference type="ChEBI" id="CHEBI:15934"/>
        <dbReference type="ChEBI" id="CHEBI:17319"/>
        <dbReference type="ChEBI" id="CHEBI:57844"/>
        <dbReference type="ChEBI" id="CHEBI:58315"/>
        <dbReference type="ChEBI" id="CHEBI:59789"/>
        <dbReference type="ChEBI" id="CHEBI:77846"/>
        <dbReference type="ChEBI" id="CHEBI:85936"/>
        <dbReference type="EC" id="2.5.1.147"/>
    </reaction>
</comment>
<dbReference type="RefSeq" id="WP_048105581.1">
    <property type="nucleotide sequence ID" value="NZ_CP007026.1"/>
</dbReference>
<dbReference type="InterPro" id="IPR020050">
    <property type="entry name" value="FO_synthase_su2"/>
</dbReference>
<dbReference type="InterPro" id="IPR013785">
    <property type="entry name" value="Aldolase_TIM"/>
</dbReference>
<dbReference type="GeneID" id="24816886"/>
<evidence type="ECO:0000256" key="7">
    <source>
        <dbReference type="ARBA" id="ARBA00023004"/>
    </source>
</evidence>
<feature type="binding site" evidence="11">
    <location>
        <position position="313"/>
    </location>
    <ligand>
        <name>(3R)-3-methyl-D-ornithine</name>
        <dbReference type="ChEBI" id="CHEBI:64642"/>
    </ligand>
</feature>
<dbReference type="PROSITE" id="PS51918">
    <property type="entry name" value="RADICAL_SAM"/>
    <property type="match status" value="1"/>
</dbReference>
<dbReference type="InterPro" id="IPR007197">
    <property type="entry name" value="rSAM"/>
</dbReference>
<dbReference type="SFLD" id="SFLDG01064">
    <property type="entry name" value="F420__menaquinone_cofactor_bio"/>
    <property type="match status" value="1"/>
</dbReference>
<proteinExistence type="inferred from homology"/>
<dbReference type="SFLD" id="SFLDG01389">
    <property type="entry name" value="menaquinone_synthsis_involved"/>
    <property type="match status" value="1"/>
</dbReference>
<evidence type="ECO:0000256" key="4">
    <source>
        <dbReference type="ARBA" id="ARBA00022679"/>
    </source>
</evidence>
<dbReference type="InterPro" id="IPR006638">
    <property type="entry name" value="Elp3/MiaA/NifB-like_rSAM"/>
</dbReference>
<evidence type="ECO:0000256" key="5">
    <source>
        <dbReference type="ARBA" id="ARBA00022691"/>
    </source>
</evidence>
<dbReference type="EMBL" id="LXWN01000001">
    <property type="protein sequence ID" value="PTL88220.1"/>
    <property type="molecule type" value="Genomic_DNA"/>
</dbReference>
<dbReference type="PIRSF" id="PIRSF004762">
    <property type="entry name" value="CHP00423"/>
    <property type="match status" value="1"/>
</dbReference>
<evidence type="ECO:0000256" key="9">
    <source>
        <dbReference type="ARBA" id="ARBA00048468"/>
    </source>
</evidence>
<feature type="binding site" evidence="11">
    <location>
        <position position="87"/>
    </location>
    <ligand>
        <name>S-adenosyl-L-methionine</name>
        <dbReference type="ChEBI" id="CHEBI:59789"/>
    </ligand>
</feature>
<feature type="binding site" evidence="11">
    <location>
        <position position="193"/>
    </location>
    <ligand>
        <name>S-adenosyl-L-methionine</name>
        <dbReference type="ChEBI" id="CHEBI:59789"/>
    </ligand>
</feature>
<keyword evidence="6" id="KW-0479">Metal-binding</keyword>
<sequence length="422" mass="47703">MNLENKDVDGILQYADPVIAAILNKAISGKDITSREALVLFDAKGIDFQLVGRVADYLRKEKVGDTVTYVVNRNINFTNVCIKQCGFCAFSRDFREEEGYTLPIEEITRRAKEAYTYGATEVCVQAGLPPDMDAGLYENICREIKTEVPDIHIHGFSPEEILYGATRSKISTKEYLSRLKDAGVDTIPGTAAEILNQKLRDKISPGRITVKDWTNVIKTAHKMGIKSTSTMMFGHLETNEHRVNHLDTIREIQKETGGFTEFVPLNFVYSEAPMYKHQLHEGIRKGASSNDALLVHAISRIMLNNVIDNIQMSWVKEGPKFSQLLLNWGANDFGGTLVNESISTAAGAEFGQLLRPKEIRHLIRSIGRIPAERDTTYKKIREYQVEPIDSEGLDNVEDTKKFGSYFELIKIKKYQYQNPRKN</sequence>
<name>A0A2R6TCH5_9ARCH</name>
<keyword evidence="14" id="KW-1185">Reference proteome</keyword>
<dbReference type="Gene3D" id="3.20.20.70">
    <property type="entry name" value="Aldolase class I"/>
    <property type="match status" value="1"/>
</dbReference>
<feature type="binding site" evidence="10">
    <location>
        <position position="81"/>
    </location>
    <ligand>
        <name>[4Fe-4S] cluster</name>
        <dbReference type="ChEBI" id="CHEBI:49883"/>
        <note>4Fe-4S-S-AdoMet</note>
    </ligand>
</feature>
<accession>A0A2R6TCH5</accession>